<dbReference type="AlphaFoldDB" id="A0A1Q8CPU8"/>
<gene>
    <name evidence="1" type="ORF">BU204_17420</name>
</gene>
<name>A0A1Q8CPU8_9PSEU</name>
<evidence type="ECO:0000313" key="1">
    <source>
        <dbReference type="EMBL" id="OLF16358.1"/>
    </source>
</evidence>
<dbReference type="OrthoDB" id="3697884at2"/>
<accession>A0A1Q8CPU8</accession>
<sequence>MSETVGTSPEKSTNQLEVWRQLLEVLQRLDDVWGNTQTAGSHSALSAQLPANLASALAKAAGRGVGTIAGITQVLAHQLDSGDAFRSSALALSNVVDGWPGGH</sequence>
<comment type="caution">
    <text evidence="1">The sequence shown here is derived from an EMBL/GenBank/DDBJ whole genome shotgun (WGS) entry which is preliminary data.</text>
</comment>
<reference evidence="1 2" key="1">
    <citation type="submission" date="2016-12" db="EMBL/GenBank/DDBJ databases">
        <title>The draft genome sequence of Actinophytocola sp. 11-183.</title>
        <authorList>
            <person name="Wang W."/>
            <person name="Yuan L."/>
        </authorList>
    </citation>
    <scope>NUCLEOTIDE SEQUENCE [LARGE SCALE GENOMIC DNA]</scope>
    <source>
        <strain evidence="1 2">11-183</strain>
    </source>
</reference>
<evidence type="ECO:0000313" key="2">
    <source>
        <dbReference type="Proteomes" id="UP000185596"/>
    </source>
</evidence>
<dbReference type="RefSeq" id="WP_075126740.1">
    <property type="nucleotide sequence ID" value="NZ_MSIE01000030.1"/>
</dbReference>
<proteinExistence type="predicted"/>
<dbReference type="STRING" id="1912961.BU204_17420"/>
<keyword evidence="2" id="KW-1185">Reference proteome</keyword>
<protein>
    <submittedName>
        <fullName evidence="1">Uncharacterized protein</fullName>
    </submittedName>
</protein>
<dbReference type="EMBL" id="MSIE01000030">
    <property type="protein sequence ID" value="OLF16358.1"/>
    <property type="molecule type" value="Genomic_DNA"/>
</dbReference>
<dbReference type="Proteomes" id="UP000185596">
    <property type="component" value="Unassembled WGS sequence"/>
</dbReference>
<organism evidence="1 2">
    <name type="scientific">Actinophytocola xanthii</name>
    <dbReference type="NCBI Taxonomy" id="1912961"/>
    <lineage>
        <taxon>Bacteria</taxon>
        <taxon>Bacillati</taxon>
        <taxon>Actinomycetota</taxon>
        <taxon>Actinomycetes</taxon>
        <taxon>Pseudonocardiales</taxon>
        <taxon>Pseudonocardiaceae</taxon>
    </lineage>
</organism>